<dbReference type="AlphaFoldDB" id="A0A562SWR1"/>
<reference evidence="2 3" key="1">
    <citation type="journal article" date="2015" name="Stand. Genomic Sci.">
        <title>Genomic Encyclopedia of Bacterial and Archaeal Type Strains, Phase III: the genomes of soil and plant-associated and newly described type strains.</title>
        <authorList>
            <person name="Whitman W.B."/>
            <person name="Woyke T."/>
            <person name="Klenk H.P."/>
            <person name="Zhou Y."/>
            <person name="Lilburn T.G."/>
            <person name="Beck B.J."/>
            <person name="De Vos P."/>
            <person name="Vandamme P."/>
            <person name="Eisen J.A."/>
            <person name="Garrity G."/>
            <person name="Hugenholtz P."/>
            <person name="Kyrpides N.C."/>
        </authorList>
    </citation>
    <scope>NUCLEOTIDE SEQUENCE [LARGE SCALE GENOMIC DNA]</scope>
    <source>
        <strain evidence="2 3">CGMCC 1.7271</strain>
    </source>
</reference>
<sequence>MKLNLSIWSKLFIAVFCFGIAIVGFMLKLPAVFRGMDKEMHAAFYFLAAAFLNILFAKRNLIIHACIFGFLYLFGYGIELAQEYSNKFFHKRIHGRFDPEDVASNLQGLLYFSAVWIVVVALSLLFRKTSAATEVEVS</sequence>
<keyword evidence="1" id="KW-0812">Transmembrane</keyword>
<comment type="caution">
    <text evidence="2">The sequence shown here is derived from an EMBL/GenBank/DDBJ whole genome shotgun (WGS) entry which is preliminary data.</text>
</comment>
<protein>
    <submittedName>
        <fullName evidence="2">Uncharacterized protein</fullName>
    </submittedName>
</protein>
<dbReference type="Proteomes" id="UP000316167">
    <property type="component" value="Unassembled WGS sequence"/>
</dbReference>
<proteinExistence type="predicted"/>
<name>A0A562SWR1_9BACT</name>
<feature type="transmembrane region" description="Helical" evidence="1">
    <location>
        <begin position="62"/>
        <end position="81"/>
    </location>
</feature>
<feature type="transmembrane region" description="Helical" evidence="1">
    <location>
        <begin position="6"/>
        <end position="27"/>
    </location>
</feature>
<keyword evidence="1" id="KW-0472">Membrane</keyword>
<dbReference type="RefSeq" id="WP_144883871.1">
    <property type="nucleotide sequence ID" value="NZ_VLLE01000002.1"/>
</dbReference>
<evidence type="ECO:0000256" key="1">
    <source>
        <dbReference type="SAM" id="Phobius"/>
    </source>
</evidence>
<feature type="transmembrane region" description="Helical" evidence="1">
    <location>
        <begin position="102"/>
        <end position="126"/>
    </location>
</feature>
<feature type="transmembrane region" description="Helical" evidence="1">
    <location>
        <begin position="39"/>
        <end position="56"/>
    </location>
</feature>
<keyword evidence="3" id="KW-1185">Reference proteome</keyword>
<evidence type="ECO:0000313" key="2">
    <source>
        <dbReference type="EMBL" id="TWI85190.1"/>
    </source>
</evidence>
<dbReference type="OrthoDB" id="672453at2"/>
<dbReference type="EMBL" id="VLLE01000002">
    <property type="protein sequence ID" value="TWI85190.1"/>
    <property type="molecule type" value="Genomic_DNA"/>
</dbReference>
<organism evidence="2 3">
    <name type="scientific">Lacibacter cauensis</name>
    <dbReference type="NCBI Taxonomy" id="510947"/>
    <lineage>
        <taxon>Bacteria</taxon>
        <taxon>Pseudomonadati</taxon>
        <taxon>Bacteroidota</taxon>
        <taxon>Chitinophagia</taxon>
        <taxon>Chitinophagales</taxon>
        <taxon>Chitinophagaceae</taxon>
        <taxon>Lacibacter</taxon>
    </lineage>
</organism>
<evidence type="ECO:0000313" key="3">
    <source>
        <dbReference type="Proteomes" id="UP000316167"/>
    </source>
</evidence>
<gene>
    <name evidence="2" type="ORF">IQ13_0347</name>
</gene>
<accession>A0A562SWR1</accession>
<keyword evidence="1" id="KW-1133">Transmembrane helix</keyword>